<dbReference type="InterPro" id="IPR002649">
    <property type="entry name" value="tRNA_m1G_MeTrfase_TrmD"/>
</dbReference>
<evidence type="ECO:0000256" key="16">
    <source>
        <dbReference type="PIRSR" id="PIRSR000386-1"/>
    </source>
</evidence>
<keyword evidence="11 15" id="KW-0819">tRNA processing</keyword>
<dbReference type="NCBIfam" id="NF000648">
    <property type="entry name" value="PRK00026.1"/>
    <property type="match status" value="1"/>
</dbReference>
<dbReference type="InterPro" id="IPR029026">
    <property type="entry name" value="tRNA_m1G_MTases_N"/>
</dbReference>
<dbReference type="HAMAP" id="MF_00605">
    <property type="entry name" value="TrmD"/>
    <property type="match status" value="1"/>
</dbReference>
<evidence type="ECO:0000256" key="1">
    <source>
        <dbReference type="ARBA" id="ARBA00002634"/>
    </source>
</evidence>
<dbReference type="EMBL" id="MHSU01000019">
    <property type="protein sequence ID" value="OHA50355.1"/>
    <property type="molecule type" value="Genomic_DNA"/>
</dbReference>
<dbReference type="GO" id="GO:0002939">
    <property type="term" value="P:tRNA N1-guanine methylation"/>
    <property type="evidence" value="ECO:0007669"/>
    <property type="project" value="TreeGrafter"/>
</dbReference>
<comment type="similarity">
    <text evidence="3 15 17">Belongs to the RNA methyltransferase TrmD family.</text>
</comment>
<gene>
    <name evidence="15" type="primary">trmD</name>
    <name evidence="19" type="ORF">A2W59_00690</name>
</gene>
<name>A0A1G2PPS6_9BACT</name>
<sequence>MRFDIITIFPESLRGYFSVSILGRAQKSDRIKINLHNLRDFAEDKHKKTDDNPFGGGPGMVMKIEPIALAIGSILKSNLKSQISKLKKTKIILFSPSGKQFTQKMAKSWAKKYDNLILICGRYEGVDERVKKIMLARREGGKAEEISIGPYILTGGELPAAVVADAVARHIPNVLGKEGSLEEKREMSGFPVYTKPEFFEYQGKKYNIPKILLSGHHEKIKNWRTQHSKKFFKEKFNFKII</sequence>
<keyword evidence="10 15" id="KW-0949">S-adenosyl-L-methionine</keyword>
<feature type="domain" description="tRNA methyltransferase TRMD/TRM10-type" evidence="18">
    <location>
        <begin position="1"/>
        <end position="230"/>
    </location>
</feature>
<comment type="function">
    <text evidence="1 15 17">Specifically methylates guanosine-37 in various tRNAs.</text>
</comment>
<dbReference type="InterPro" id="IPR023148">
    <property type="entry name" value="tRNA_m1G_MeTrfase_C_sf"/>
</dbReference>
<dbReference type="NCBIfam" id="TIGR00088">
    <property type="entry name" value="trmD"/>
    <property type="match status" value="1"/>
</dbReference>
<dbReference type="Gene3D" id="3.40.1280.10">
    <property type="match status" value="1"/>
</dbReference>
<evidence type="ECO:0000256" key="12">
    <source>
        <dbReference type="ARBA" id="ARBA00029736"/>
    </source>
</evidence>
<evidence type="ECO:0000256" key="3">
    <source>
        <dbReference type="ARBA" id="ARBA00007630"/>
    </source>
</evidence>
<dbReference type="PANTHER" id="PTHR46417">
    <property type="entry name" value="TRNA (GUANINE-N(1)-)-METHYLTRANSFERASE"/>
    <property type="match status" value="1"/>
</dbReference>
<protein>
    <recommendedName>
        <fullName evidence="6 15">tRNA (guanine-N(1)-)-methyltransferase</fullName>
        <ecNumber evidence="5 15">2.1.1.228</ecNumber>
    </recommendedName>
    <alternativeName>
        <fullName evidence="12 15">M1G-methyltransferase</fullName>
    </alternativeName>
    <alternativeName>
        <fullName evidence="13 15">tRNA [GM37] methyltransferase</fullName>
    </alternativeName>
</protein>
<dbReference type="Proteomes" id="UP000178646">
    <property type="component" value="Unassembled WGS sequence"/>
</dbReference>
<evidence type="ECO:0000256" key="6">
    <source>
        <dbReference type="ARBA" id="ARBA00014679"/>
    </source>
</evidence>
<evidence type="ECO:0000259" key="18">
    <source>
        <dbReference type="Pfam" id="PF01746"/>
    </source>
</evidence>
<evidence type="ECO:0000256" key="15">
    <source>
        <dbReference type="HAMAP-Rule" id="MF_00605"/>
    </source>
</evidence>
<dbReference type="SUPFAM" id="SSF75217">
    <property type="entry name" value="alpha/beta knot"/>
    <property type="match status" value="1"/>
</dbReference>
<evidence type="ECO:0000256" key="4">
    <source>
        <dbReference type="ARBA" id="ARBA00011738"/>
    </source>
</evidence>
<keyword evidence="7 15" id="KW-0963">Cytoplasm</keyword>
<dbReference type="GO" id="GO:0052906">
    <property type="term" value="F:tRNA (guanine(37)-N1)-methyltransferase activity"/>
    <property type="evidence" value="ECO:0007669"/>
    <property type="project" value="UniProtKB-UniRule"/>
</dbReference>
<comment type="caution">
    <text evidence="19">The sequence shown here is derived from an EMBL/GenBank/DDBJ whole genome shotgun (WGS) entry which is preliminary data.</text>
</comment>
<proteinExistence type="inferred from homology"/>
<comment type="subunit">
    <text evidence="4 15 17">Homodimer.</text>
</comment>
<evidence type="ECO:0000256" key="2">
    <source>
        <dbReference type="ARBA" id="ARBA00004496"/>
    </source>
</evidence>
<comment type="subcellular location">
    <subcellularLocation>
        <location evidence="2 15 17">Cytoplasm</location>
    </subcellularLocation>
</comment>
<reference evidence="19 20" key="1">
    <citation type="journal article" date="2016" name="Nat. Commun.">
        <title>Thousands of microbial genomes shed light on interconnected biogeochemical processes in an aquifer system.</title>
        <authorList>
            <person name="Anantharaman K."/>
            <person name="Brown C.T."/>
            <person name="Hug L.A."/>
            <person name="Sharon I."/>
            <person name="Castelle C.J."/>
            <person name="Probst A.J."/>
            <person name="Thomas B.C."/>
            <person name="Singh A."/>
            <person name="Wilkins M.J."/>
            <person name="Karaoz U."/>
            <person name="Brodie E.L."/>
            <person name="Williams K.H."/>
            <person name="Hubbard S.S."/>
            <person name="Banfield J.F."/>
        </authorList>
    </citation>
    <scope>NUCLEOTIDE SEQUENCE [LARGE SCALE GENOMIC DNA]</scope>
</reference>
<dbReference type="AlphaFoldDB" id="A0A1G2PPS6"/>
<evidence type="ECO:0000256" key="5">
    <source>
        <dbReference type="ARBA" id="ARBA00012807"/>
    </source>
</evidence>
<dbReference type="GO" id="GO:0005829">
    <property type="term" value="C:cytosol"/>
    <property type="evidence" value="ECO:0007669"/>
    <property type="project" value="TreeGrafter"/>
</dbReference>
<dbReference type="EC" id="2.1.1.228" evidence="5 15"/>
<dbReference type="InterPro" id="IPR029028">
    <property type="entry name" value="Alpha/beta_knot_MTases"/>
</dbReference>
<evidence type="ECO:0000256" key="11">
    <source>
        <dbReference type="ARBA" id="ARBA00022694"/>
    </source>
</evidence>
<dbReference type="Pfam" id="PF01746">
    <property type="entry name" value="tRNA_m1G_MT"/>
    <property type="match status" value="1"/>
</dbReference>
<evidence type="ECO:0000256" key="10">
    <source>
        <dbReference type="ARBA" id="ARBA00022691"/>
    </source>
</evidence>
<dbReference type="Gene3D" id="1.10.1270.20">
    <property type="entry name" value="tRNA(m1g37)methyltransferase, domain 2"/>
    <property type="match status" value="1"/>
</dbReference>
<comment type="caution">
    <text evidence="15">Lacks conserved residue(s) required for the propagation of feature annotation.</text>
</comment>
<evidence type="ECO:0000256" key="8">
    <source>
        <dbReference type="ARBA" id="ARBA00022603"/>
    </source>
</evidence>
<dbReference type="InterPro" id="IPR016009">
    <property type="entry name" value="tRNA_MeTrfase_TRMD/TRM10"/>
</dbReference>
<comment type="catalytic activity">
    <reaction evidence="14 15 17">
        <text>guanosine(37) in tRNA + S-adenosyl-L-methionine = N(1)-methylguanosine(37) in tRNA + S-adenosyl-L-homocysteine + H(+)</text>
        <dbReference type="Rhea" id="RHEA:36899"/>
        <dbReference type="Rhea" id="RHEA-COMP:10145"/>
        <dbReference type="Rhea" id="RHEA-COMP:10147"/>
        <dbReference type="ChEBI" id="CHEBI:15378"/>
        <dbReference type="ChEBI" id="CHEBI:57856"/>
        <dbReference type="ChEBI" id="CHEBI:59789"/>
        <dbReference type="ChEBI" id="CHEBI:73542"/>
        <dbReference type="ChEBI" id="CHEBI:74269"/>
        <dbReference type="EC" id="2.1.1.228"/>
    </reaction>
</comment>
<evidence type="ECO:0000256" key="13">
    <source>
        <dbReference type="ARBA" id="ARBA00033392"/>
    </source>
</evidence>
<accession>A0A1G2PPS6</accession>
<evidence type="ECO:0000256" key="7">
    <source>
        <dbReference type="ARBA" id="ARBA00022490"/>
    </source>
</evidence>
<dbReference type="PIRSF" id="PIRSF000386">
    <property type="entry name" value="tRNA_mtase"/>
    <property type="match status" value="1"/>
</dbReference>
<evidence type="ECO:0000313" key="19">
    <source>
        <dbReference type="EMBL" id="OHA50355.1"/>
    </source>
</evidence>
<feature type="binding site" evidence="15 16">
    <location>
        <position position="121"/>
    </location>
    <ligand>
        <name>S-adenosyl-L-methionine</name>
        <dbReference type="ChEBI" id="CHEBI:59789"/>
    </ligand>
</feature>
<dbReference type="PANTHER" id="PTHR46417:SF1">
    <property type="entry name" value="TRNA (GUANINE-N(1)-)-METHYLTRANSFERASE"/>
    <property type="match status" value="1"/>
</dbReference>
<dbReference type="FunFam" id="3.40.1280.10:FF:000001">
    <property type="entry name" value="tRNA (guanine-N(1)-)-methyltransferase"/>
    <property type="match status" value="1"/>
</dbReference>
<keyword evidence="8 15" id="KW-0489">Methyltransferase</keyword>
<evidence type="ECO:0000256" key="17">
    <source>
        <dbReference type="RuleBase" id="RU003464"/>
    </source>
</evidence>
<evidence type="ECO:0000313" key="20">
    <source>
        <dbReference type="Proteomes" id="UP000178646"/>
    </source>
</evidence>
<evidence type="ECO:0000256" key="9">
    <source>
        <dbReference type="ARBA" id="ARBA00022679"/>
    </source>
</evidence>
<evidence type="ECO:0000256" key="14">
    <source>
        <dbReference type="ARBA" id="ARBA00047783"/>
    </source>
</evidence>
<organism evidence="19 20">
    <name type="scientific">Candidatus Terrybacteria bacterium RIFCSPHIGHO2_02_41_19</name>
    <dbReference type="NCBI Taxonomy" id="1802364"/>
    <lineage>
        <taxon>Bacteria</taxon>
        <taxon>Candidatus Terryibacteriota</taxon>
    </lineage>
</organism>
<keyword evidence="9 15" id="KW-0808">Transferase</keyword>